<dbReference type="Proteomes" id="UP000031443">
    <property type="component" value="Unassembled WGS sequence"/>
</dbReference>
<organism evidence="3 4">
    <name type="scientific">Chelonia mydas</name>
    <name type="common">Green sea-turtle</name>
    <name type="synonym">Chelonia agassizi</name>
    <dbReference type="NCBI Taxonomy" id="8469"/>
    <lineage>
        <taxon>Eukaryota</taxon>
        <taxon>Metazoa</taxon>
        <taxon>Chordata</taxon>
        <taxon>Craniata</taxon>
        <taxon>Vertebrata</taxon>
        <taxon>Euteleostomi</taxon>
        <taxon>Archelosauria</taxon>
        <taxon>Testudinata</taxon>
        <taxon>Testudines</taxon>
        <taxon>Cryptodira</taxon>
        <taxon>Durocryptodira</taxon>
        <taxon>Americhelydia</taxon>
        <taxon>Chelonioidea</taxon>
        <taxon>Cheloniidae</taxon>
        <taxon>Chelonia</taxon>
    </lineage>
</organism>
<proteinExistence type="predicted"/>
<dbReference type="InterPro" id="IPR041966">
    <property type="entry name" value="LOTUS-like"/>
</dbReference>
<name>M7CJ47_CHEMY</name>
<dbReference type="GO" id="GO:0030154">
    <property type="term" value="P:cell differentiation"/>
    <property type="evidence" value="ECO:0007669"/>
    <property type="project" value="UniProtKB-KW"/>
</dbReference>
<dbReference type="Gene3D" id="3.30.420.610">
    <property type="entry name" value="LOTUS domain-like"/>
    <property type="match status" value="1"/>
</dbReference>
<reference evidence="4" key="1">
    <citation type="journal article" date="2013" name="Nat. Genet.">
        <title>The draft genomes of soft-shell turtle and green sea turtle yield insights into the development and evolution of the turtle-specific body plan.</title>
        <authorList>
            <person name="Wang Z."/>
            <person name="Pascual-Anaya J."/>
            <person name="Zadissa A."/>
            <person name="Li W."/>
            <person name="Niimura Y."/>
            <person name="Huang Z."/>
            <person name="Li C."/>
            <person name="White S."/>
            <person name="Xiong Z."/>
            <person name="Fang D."/>
            <person name="Wang B."/>
            <person name="Ming Y."/>
            <person name="Chen Y."/>
            <person name="Zheng Y."/>
            <person name="Kuraku S."/>
            <person name="Pignatelli M."/>
            <person name="Herrero J."/>
            <person name="Beal K."/>
            <person name="Nozawa M."/>
            <person name="Li Q."/>
            <person name="Wang J."/>
            <person name="Zhang H."/>
            <person name="Yu L."/>
            <person name="Shigenobu S."/>
            <person name="Wang J."/>
            <person name="Liu J."/>
            <person name="Flicek P."/>
            <person name="Searle S."/>
            <person name="Wang J."/>
            <person name="Kuratani S."/>
            <person name="Yin Y."/>
            <person name="Aken B."/>
            <person name="Zhang G."/>
            <person name="Irie N."/>
        </authorList>
    </citation>
    <scope>NUCLEOTIDE SEQUENCE [LARGE SCALE GENOMIC DNA]</scope>
</reference>
<gene>
    <name evidence="3" type="ORF">UY3_01738</name>
</gene>
<feature type="domain" description="HTH OST-type" evidence="2">
    <location>
        <begin position="3"/>
        <end position="76"/>
    </location>
</feature>
<sequence>MAERAELEQNVARVLRGHPGGISLFRFRQAYGAAYSHPFPLDSTASVKEQLAAIPGVVRVEGWGVQTMLFLVCPQELPSEETGLAAIVPLVQGILSAFASGLRLAKLLELMRNQHGVDVEALCRAESAPDVLGLLAQVPGLRICTPERGPQCLIQLERGVAATLAPFLGHVLRPFPLGLGLPKLLEAVRQDHDLDLTALSQEAGYKDVLGLLGQVPGIWLHKSSRRRTYTVHLHAGVAATLGPFLWNVLRPFPLGLGLPKLLEAVWRDHDLDLAALSREAGYKDVLGQVPGIWLHKSSRGRTYTLHLQAGVRRGLLRRRSDRMITTLPSGLGIWFLLPWSPMDPNSC</sequence>
<protein>
    <recommendedName>
        <fullName evidence="2">HTH OST-type domain-containing protein</fullName>
    </recommendedName>
</protein>
<accession>M7CJ47</accession>
<dbReference type="AlphaFoldDB" id="M7CJ47"/>
<evidence type="ECO:0000259" key="2">
    <source>
        <dbReference type="PROSITE" id="PS51644"/>
    </source>
</evidence>
<keyword evidence="1" id="KW-0221">Differentiation</keyword>
<evidence type="ECO:0000313" key="3">
    <source>
        <dbReference type="EMBL" id="EMP41027.1"/>
    </source>
</evidence>
<evidence type="ECO:0000313" key="4">
    <source>
        <dbReference type="Proteomes" id="UP000031443"/>
    </source>
</evidence>
<dbReference type="EMBL" id="KB500735">
    <property type="protein sequence ID" value="EMP41027.1"/>
    <property type="molecule type" value="Genomic_DNA"/>
</dbReference>
<dbReference type="CDD" id="cd08824">
    <property type="entry name" value="LOTUS"/>
    <property type="match status" value="1"/>
</dbReference>
<dbReference type="InterPro" id="IPR025605">
    <property type="entry name" value="OST-HTH/LOTUS_dom"/>
</dbReference>
<keyword evidence="4" id="KW-1185">Reference proteome</keyword>
<dbReference type="PROSITE" id="PS51644">
    <property type="entry name" value="HTH_OST"/>
    <property type="match status" value="1"/>
</dbReference>
<evidence type="ECO:0000256" key="1">
    <source>
        <dbReference type="ARBA" id="ARBA00022782"/>
    </source>
</evidence>